<dbReference type="PANTHER" id="PTHR20996:SF1">
    <property type="entry name" value="NUCLEAR ENVELOPE PHOSPHATASE-REGULATORY SUBUNIT 1"/>
    <property type="match status" value="1"/>
</dbReference>
<organism evidence="13 14">
    <name type="scientific">Adineta ricciae</name>
    <name type="common">Rotifer</name>
    <dbReference type="NCBI Taxonomy" id="249248"/>
    <lineage>
        <taxon>Eukaryota</taxon>
        <taxon>Metazoa</taxon>
        <taxon>Spiralia</taxon>
        <taxon>Gnathifera</taxon>
        <taxon>Rotifera</taxon>
        <taxon>Eurotatoria</taxon>
        <taxon>Bdelloidea</taxon>
        <taxon>Adinetida</taxon>
        <taxon>Adinetidae</taxon>
        <taxon>Adineta</taxon>
    </lineage>
</organism>
<comment type="similarity">
    <text evidence="3">Belongs to the CNEP1R1 family.</text>
</comment>
<reference evidence="13" key="1">
    <citation type="submission" date="2021-02" db="EMBL/GenBank/DDBJ databases">
        <authorList>
            <person name="Nowell W R."/>
        </authorList>
    </citation>
    <scope>NUCLEOTIDE SEQUENCE</scope>
</reference>
<dbReference type="AlphaFoldDB" id="A0A815N524"/>
<dbReference type="GO" id="GO:0005737">
    <property type="term" value="C:cytoplasm"/>
    <property type="evidence" value="ECO:0007669"/>
    <property type="project" value="UniProtKB-SubCell"/>
</dbReference>
<evidence type="ECO:0000313" key="13">
    <source>
        <dbReference type="EMBL" id="CAF1424905.1"/>
    </source>
</evidence>
<proteinExistence type="inferred from homology"/>
<evidence type="ECO:0000256" key="3">
    <source>
        <dbReference type="ARBA" id="ARBA00010998"/>
    </source>
</evidence>
<keyword evidence="8 11" id="KW-0472">Membrane</keyword>
<dbReference type="GO" id="GO:0031965">
    <property type="term" value="C:nuclear membrane"/>
    <property type="evidence" value="ECO:0007669"/>
    <property type="project" value="UniProtKB-SubCell"/>
</dbReference>
<dbReference type="Proteomes" id="UP000663852">
    <property type="component" value="Unassembled WGS sequence"/>
</dbReference>
<keyword evidence="7" id="KW-0443">Lipid metabolism</keyword>
<protein>
    <recommendedName>
        <fullName evidence="10">Transmembrane protein 188</fullName>
    </recommendedName>
</protein>
<dbReference type="EMBL" id="CAJNOR010003550">
    <property type="protein sequence ID" value="CAF1424905.1"/>
    <property type="molecule type" value="Genomic_DNA"/>
</dbReference>
<keyword evidence="4" id="KW-0963">Cytoplasm</keyword>
<accession>A0A815N524</accession>
<evidence type="ECO:0000256" key="2">
    <source>
        <dbReference type="ARBA" id="ARBA00004496"/>
    </source>
</evidence>
<evidence type="ECO:0000256" key="6">
    <source>
        <dbReference type="ARBA" id="ARBA00022989"/>
    </source>
</evidence>
<sequence>MDPADDLKAFERRMTEIISSLRPSTWRWRLLFVVLILTNLITLSNWICDFTFSPFFKPSLTTPVSLSELRTTPLNDLSSSYLFPCISKILRKDIAFSISFSLLIFAFLFGIHRKIFVSSIMITRIRSILNDYNMSCDTDGRLILKPRPLAYFHAEF</sequence>
<evidence type="ECO:0000256" key="7">
    <source>
        <dbReference type="ARBA" id="ARBA00023098"/>
    </source>
</evidence>
<evidence type="ECO:0000256" key="8">
    <source>
        <dbReference type="ARBA" id="ARBA00023136"/>
    </source>
</evidence>
<gene>
    <name evidence="12" type="ORF">EDS130_LOCUS12751</name>
    <name evidence="13" type="ORF">XAT740_LOCUS35447</name>
</gene>
<comment type="caution">
    <text evidence="13">The sequence shown here is derived from an EMBL/GenBank/DDBJ whole genome shotgun (WGS) entry which is preliminary data.</text>
</comment>
<feature type="transmembrane region" description="Helical" evidence="11">
    <location>
        <begin position="28"/>
        <end position="47"/>
    </location>
</feature>
<dbReference type="Proteomes" id="UP000663828">
    <property type="component" value="Unassembled WGS sequence"/>
</dbReference>
<dbReference type="Pfam" id="PF09771">
    <property type="entry name" value="Tmemb_18A"/>
    <property type="match status" value="1"/>
</dbReference>
<keyword evidence="5 11" id="KW-0812">Transmembrane</keyword>
<evidence type="ECO:0000256" key="11">
    <source>
        <dbReference type="SAM" id="Phobius"/>
    </source>
</evidence>
<evidence type="ECO:0000256" key="10">
    <source>
        <dbReference type="ARBA" id="ARBA00030458"/>
    </source>
</evidence>
<evidence type="ECO:0000313" key="12">
    <source>
        <dbReference type="EMBL" id="CAF0959042.1"/>
    </source>
</evidence>
<comment type="subcellular location">
    <subcellularLocation>
        <location evidence="2">Cytoplasm</location>
    </subcellularLocation>
    <subcellularLocation>
        <location evidence="1">Nucleus membrane</location>
        <topology evidence="1">Multi-pass membrane protein</topology>
    </subcellularLocation>
</comment>
<evidence type="ECO:0000256" key="1">
    <source>
        <dbReference type="ARBA" id="ARBA00004232"/>
    </source>
</evidence>
<name>A0A815N524_ADIRI</name>
<keyword evidence="6 11" id="KW-1133">Transmembrane helix</keyword>
<evidence type="ECO:0000256" key="9">
    <source>
        <dbReference type="ARBA" id="ARBA00023242"/>
    </source>
</evidence>
<feature type="transmembrane region" description="Helical" evidence="11">
    <location>
        <begin position="94"/>
        <end position="111"/>
    </location>
</feature>
<dbReference type="GO" id="GO:0006629">
    <property type="term" value="P:lipid metabolic process"/>
    <property type="evidence" value="ECO:0007669"/>
    <property type="project" value="UniProtKB-KW"/>
</dbReference>
<keyword evidence="14" id="KW-1185">Reference proteome</keyword>
<dbReference type="PANTHER" id="PTHR20996">
    <property type="entry name" value="NUCLEAR ENVELOPE PHOSPHATASE-REGULATORY SUBUNIT 1"/>
    <property type="match status" value="1"/>
</dbReference>
<dbReference type="InterPro" id="IPR019168">
    <property type="entry name" value="NEP1-R1"/>
</dbReference>
<keyword evidence="9" id="KW-0539">Nucleus</keyword>
<evidence type="ECO:0000313" key="14">
    <source>
        <dbReference type="Proteomes" id="UP000663828"/>
    </source>
</evidence>
<dbReference type="OrthoDB" id="5786980at2759"/>
<evidence type="ECO:0000256" key="4">
    <source>
        <dbReference type="ARBA" id="ARBA00022490"/>
    </source>
</evidence>
<dbReference type="EMBL" id="CAJNOJ010000049">
    <property type="protein sequence ID" value="CAF0959042.1"/>
    <property type="molecule type" value="Genomic_DNA"/>
</dbReference>
<evidence type="ECO:0000256" key="5">
    <source>
        <dbReference type="ARBA" id="ARBA00022692"/>
    </source>
</evidence>
<dbReference type="GO" id="GO:0071595">
    <property type="term" value="C:Nem1-Spo7 phosphatase complex"/>
    <property type="evidence" value="ECO:0007669"/>
    <property type="project" value="InterPro"/>
</dbReference>